<sequence>MRAIDYITYNDVYGGIYQSQVIDVVKKLNSDFDSTVSLKAFVPLKLWREQSKLIKNHLPDAKVYPILGRVSSISRTKKLIKKNNRVAICRGPLAFELARSKYGKCIYDGRAAVRAEVQEYNVAGSAQIGEVLINAEVTAVQESDAIIAVSNKLISYWEEYLKLDFDRKKVVVIPCTLSTYFNEEIRDSREADVVRIVYSGGIGPWQSFDKVTKLLATSLKAQSNLKALFLTKEHEGINKLIENFPGRVERKWLKHHEVSSALSACDYGILIRENNWTNKVASPVKFAEYLKAGLKVLISKELGDFSEVVSQENLGVTISDSIPELRKPTVEEKKKSQAYCVAHLTKDAPEIKSSYESLLSLINNE</sequence>
<accession>A0A916JLX9</accession>
<organism evidence="1 2">
    <name type="scientific">Parvicella tangerina</name>
    <dbReference type="NCBI Taxonomy" id="2829795"/>
    <lineage>
        <taxon>Bacteria</taxon>
        <taxon>Pseudomonadati</taxon>
        <taxon>Bacteroidota</taxon>
        <taxon>Flavobacteriia</taxon>
        <taxon>Flavobacteriales</taxon>
        <taxon>Parvicellaceae</taxon>
        <taxon>Parvicella</taxon>
    </lineage>
</organism>
<dbReference type="AlphaFoldDB" id="A0A916JLX9"/>
<protein>
    <recommendedName>
        <fullName evidence="3">Glycosyltransferase</fullName>
    </recommendedName>
</protein>
<evidence type="ECO:0000313" key="2">
    <source>
        <dbReference type="Proteomes" id="UP000683507"/>
    </source>
</evidence>
<name>A0A916JLX9_9FLAO</name>
<dbReference type="SUPFAM" id="SSF53756">
    <property type="entry name" value="UDP-Glycosyltransferase/glycogen phosphorylase"/>
    <property type="match status" value="1"/>
</dbReference>
<dbReference type="RefSeq" id="WP_258541273.1">
    <property type="nucleotide sequence ID" value="NZ_OU015584.1"/>
</dbReference>
<proteinExistence type="predicted"/>
<keyword evidence="2" id="KW-1185">Reference proteome</keyword>
<evidence type="ECO:0008006" key="3">
    <source>
        <dbReference type="Google" id="ProtNLM"/>
    </source>
</evidence>
<dbReference type="KEGG" id="ptan:CRYO30217_01054"/>
<dbReference type="Gene3D" id="3.40.50.2000">
    <property type="entry name" value="Glycogen Phosphorylase B"/>
    <property type="match status" value="1"/>
</dbReference>
<evidence type="ECO:0000313" key="1">
    <source>
        <dbReference type="EMBL" id="CAG5079763.1"/>
    </source>
</evidence>
<dbReference type="EMBL" id="OU015584">
    <property type="protein sequence ID" value="CAG5079763.1"/>
    <property type="molecule type" value="Genomic_DNA"/>
</dbReference>
<dbReference type="Proteomes" id="UP000683507">
    <property type="component" value="Chromosome"/>
</dbReference>
<gene>
    <name evidence="1" type="ORF">CRYO30217_01054</name>
</gene>
<reference evidence="1" key="1">
    <citation type="submission" date="2021-04" db="EMBL/GenBank/DDBJ databases">
        <authorList>
            <person name="Rodrigo-Torres L."/>
            <person name="Arahal R. D."/>
            <person name="Lucena T."/>
        </authorList>
    </citation>
    <scope>NUCLEOTIDE SEQUENCE</scope>
    <source>
        <strain evidence="1">AS29M-1</strain>
    </source>
</reference>